<organism evidence="4 5">
    <name type="scientific">Athelia psychrophila</name>
    <dbReference type="NCBI Taxonomy" id="1759441"/>
    <lineage>
        <taxon>Eukaryota</taxon>
        <taxon>Fungi</taxon>
        <taxon>Dikarya</taxon>
        <taxon>Basidiomycota</taxon>
        <taxon>Agaricomycotina</taxon>
        <taxon>Agaricomycetes</taxon>
        <taxon>Agaricomycetidae</taxon>
        <taxon>Atheliales</taxon>
        <taxon>Atheliaceae</taxon>
        <taxon>Athelia</taxon>
    </lineage>
</organism>
<dbReference type="PROSITE" id="PS50294">
    <property type="entry name" value="WD_REPEATS_REGION"/>
    <property type="match status" value="2"/>
</dbReference>
<protein>
    <submittedName>
        <fullName evidence="4">Uncharacterized protein</fullName>
    </submittedName>
</protein>
<name>A0A166NK22_9AGAM</name>
<evidence type="ECO:0000256" key="1">
    <source>
        <dbReference type="ARBA" id="ARBA00022574"/>
    </source>
</evidence>
<dbReference type="Gene3D" id="2.130.10.10">
    <property type="entry name" value="YVTN repeat-like/Quinoprotein amine dehydrogenase"/>
    <property type="match status" value="1"/>
</dbReference>
<dbReference type="InterPro" id="IPR050349">
    <property type="entry name" value="WD_LIS1/nudF_dynein_reg"/>
</dbReference>
<evidence type="ECO:0000256" key="2">
    <source>
        <dbReference type="ARBA" id="ARBA00022737"/>
    </source>
</evidence>
<reference evidence="4 5" key="1">
    <citation type="journal article" date="2016" name="Mol. Biol. Evol.">
        <title>Comparative Genomics of Early-Diverging Mushroom-Forming Fungi Provides Insights into the Origins of Lignocellulose Decay Capabilities.</title>
        <authorList>
            <person name="Nagy L.G."/>
            <person name="Riley R."/>
            <person name="Tritt A."/>
            <person name="Adam C."/>
            <person name="Daum C."/>
            <person name="Floudas D."/>
            <person name="Sun H."/>
            <person name="Yadav J.S."/>
            <person name="Pangilinan J."/>
            <person name="Larsson K.H."/>
            <person name="Matsuura K."/>
            <person name="Barry K."/>
            <person name="Labutti K."/>
            <person name="Kuo R."/>
            <person name="Ohm R.A."/>
            <person name="Bhattacharya S.S."/>
            <person name="Shirouzu T."/>
            <person name="Yoshinaga Y."/>
            <person name="Martin F.M."/>
            <person name="Grigoriev I.V."/>
            <person name="Hibbett D.S."/>
        </authorList>
    </citation>
    <scope>NUCLEOTIDE SEQUENCE [LARGE SCALE GENOMIC DNA]</scope>
    <source>
        <strain evidence="4 5">CBS 109695</strain>
    </source>
</reference>
<dbReference type="SMART" id="SM00320">
    <property type="entry name" value="WD40"/>
    <property type="match status" value="2"/>
</dbReference>
<feature type="repeat" description="WD" evidence="3">
    <location>
        <begin position="481"/>
        <end position="522"/>
    </location>
</feature>
<proteinExistence type="predicted"/>
<keyword evidence="2" id="KW-0677">Repeat</keyword>
<dbReference type="SUPFAM" id="SSF50978">
    <property type="entry name" value="WD40 repeat-like"/>
    <property type="match status" value="1"/>
</dbReference>
<dbReference type="InterPro" id="IPR015943">
    <property type="entry name" value="WD40/YVTN_repeat-like_dom_sf"/>
</dbReference>
<keyword evidence="1 3" id="KW-0853">WD repeat</keyword>
<dbReference type="PANTHER" id="PTHR44129">
    <property type="entry name" value="WD REPEAT-CONTAINING PROTEIN POP1"/>
    <property type="match status" value="1"/>
</dbReference>
<keyword evidence="5" id="KW-1185">Reference proteome</keyword>
<accession>A0A166NK22</accession>
<evidence type="ECO:0000313" key="4">
    <source>
        <dbReference type="EMBL" id="KZP25092.1"/>
    </source>
</evidence>
<dbReference type="Proteomes" id="UP000076532">
    <property type="component" value="Unassembled WGS sequence"/>
</dbReference>
<dbReference type="EMBL" id="KV417522">
    <property type="protein sequence ID" value="KZP25092.1"/>
    <property type="molecule type" value="Genomic_DNA"/>
</dbReference>
<feature type="repeat" description="WD" evidence="3">
    <location>
        <begin position="524"/>
        <end position="554"/>
    </location>
</feature>
<dbReference type="AlphaFoldDB" id="A0A166NK22"/>
<dbReference type="STRING" id="436010.A0A166NK22"/>
<dbReference type="InterPro" id="IPR001680">
    <property type="entry name" value="WD40_rpt"/>
</dbReference>
<sequence>MASPSKSYEVTTVEATGLAPAIFPGQLRECSGEEMELYVGMTRLQVIPPLARSTKVTFSLFRDKTLIGQAVIDLSEALAKSNQDAVLSLQRKGQEAGKLTVRVAEGSTTASSNAVDRVGGVTAYLAAPTSTMAADIASAAGDAMTSRVQSDLVGSLTSLISTLNILVKVEDEISKKHTWVNLVRNVLSVGLKLVNAHEDHEEKTANLVEMMQSTYLIVVDAENLADERVQYVFERVLRQMVICGFFVQAYARRGSSGQALAEFLSSTDALVAGYQATFAQLRDEFTGRIATKTAINIGNIAATLLDKLRPVSMDQSKCDIYLPKTRQDVIKLIIDLYSDGSEGRESAMWLCELAEASKSTISNMIARMIDRADGVNLLGAFFFFDNSPNSIRASAPKLKKIIKSFPGIASQPLAVQFSKLLSITALGDVPWSRGPVLVIIDALDESGSEAERLLVVSRHERDVSEQFKHATICHPPLMQVLYGHNDIVTSVCFSPDGFKTVSGSVDCTVRVWDAVTGQAAMPPLQGHEDNVLFVCFSPDGSQIASGLADKTVRLGCCHSTSNKVSRATKEK</sequence>
<evidence type="ECO:0000313" key="5">
    <source>
        <dbReference type="Proteomes" id="UP000076532"/>
    </source>
</evidence>
<dbReference type="Pfam" id="PF00400">
    <property type="entry name" value="WD40"/>
    <property type="match status" value="2"/>
</dbReference>
<dbReference type="PROSITE" id="PS50082">
    <property type="entry name" value="WD_REPEATS_2"/>
    <property type="match status" value="2"/>
</dbReference>
<gene>
    <name evidence="4" type="ORF">FIBSPDRAFT_950476</name>
</gene>
<dbReference type="OrthoDB" id="408728at2759"/>
<dbReference type="InterPro" id="IPR036322">
    <property type="entry name" value="WD40_repeat_dom_sf"/>
</dbReference>
<evidence type="ECO:0000256" key="3">
    <source>
        <dbReference type="PROSITE-ProRule" id="PRU00221"/>
    </source>
</evidence>